<name>A0ABS4I828_9BACL</name>
<evidence type="ECO:0000313" key="2">
    <source>
        <dbReference type="Proteomes" id="UP001519344"/>
    </source>
</evidence>
<gene>
    <name evidence="1" type="ORF">J2Z65_006312</name>
</gene>
<evidence type="ECO:0008006" key="3">
    <source>
        <dbReference type="Google" id="ProtNLM"/>
    </source>
</evidence>
<sequence length="309" mass="34817">MRSATEKMMYQAFGFIVTSEFELPELTQISGTDDVPDIVIEVHDLSNLWNRLEVKNGVFTANEQRVIFRVPHVAIFCIQEGKKIIISPAIGSDIDEIRLYVLGSCMGALLLQRKILPLHGSAVAIDGKAYAIVGESGAGKSTLASAFLQRGYQLLSDDVVAIYLSPNDQTPYVIPSFPQQKMWQESLEHFGLDTTHYRPLFQRETKFSIPVLSNFCSTPLPLAGVFELFKSEKHEVEVHRVSKLESLYVLYSHTFRNVLVHSLDLQAWHFETTVKIGAQIEIFRLQRPVSEFTVPNLVSFILTTINKDG</sequence>
<organism evidence="1 2">
    <name type="scientific">Paenibacillus aceris</name>
    <dbReference type="NCBI Taxonomy" id="869555"/>
    <lineage>
        <taxon>Bacteria</taxon>
        <taxon>Bacillati</taxon>
        <taxon>Bacillota</taxon>
        <taxon>Bacilli</taxon>
        <taxon>Bacillales</taxon>
        <taxon>Paenibacillaceae</taxon>
        <taxon>Paenibacillus</taxon>
    </lineage>
</organism>
<protein>
    <recommendedName>
        <fullName evidence="3">Aldolase</fullName>
    </recommendedName>
</protein>
<accession>A0ABS4I828</accession>
<comment type="caution">
    <text evidence="1">The sequence shown here is derived from an EMBL/GenBank/DDBJ whole genome shotgun (WGS) entry which is preliminary data.</text>
</comment>
<proteinExistence type="predicted"/>
<evidence type="ECO:0000313" key="1">
    <source>
        <dbReference type="EMBL" id="MBP1967048.1"/>
    </source>
</evidence>
<dbReference type="InterPro" id="IPR027417">
    <property type="entry name" value="P-loop_NTPase"/>
</dbReference>
<dbReference type="SUPFAM" id="SSF53795">
    <property type="entry name" value="PEP carboxykinase-like"/>
    <property type="match status" value="1"/>
</dbReference>
<dbReference type="RefSeq" id="WP_167052026.1">
    <property type="nucleotide sequence ID" value="NZ_JAAOZR010000001.1"/>
</dbReference>
<dbReference type="Gene3D" id="3.40.50.300">
    <property type="entry name" value="P-loop containing nucleotide triphosphate hydrolases"/>
    <property type="match status" value="1"/>
</dbReference>
<reference evidence="1 2" key="1">
    <citation type="submission" date="2021-03" db="EMBL/GenBank/DDBJ databases">
        <title>Genomic Encyclopedia of Type Strains, Phase IV (KMG-IV): sequencing the most valuable type-strain genomes for metagenomic binning, comparative biology and taxonomic classification.</title>
        <authorList>
            <person name="Goeker M."/>
        </authorList>
    </citation>
    <scope>NUCLEOTIDE SEQUENCE [LARGE SCALE GENOMIC DNA]</scope>
    <source>
        <strain evidence="1 2">DSM 24950</strain>
    </source>
</reference>
<dbReference type="EMBL" id="JAGGKV010000028">
    <property type="protein sequence ID" value="MBP1967048.1"/>
    <property type="molecule type" value="Genomic_DNA"/>
</dbReference>
<keyword evidence="2" id="KW-1185">Reference proteome</keyword>
<dbReference type="Proteomes" id="UP001519344">
    <property type="component" value="Unassembled WGS sequence"/>
</dbReference>